<protein>
    <recommendedName>
        <fullName evidence="4">AAA+ ATPase domain-containing protein</fullName>
    </recommendedName>
</protein>
<gene>
    <name evidence="2" type="ORF">Leucomu_02045</name>
</gene>
<evidence type="ECO:0000313" key="3">
    <source>
        <dbReference type="Proteomes" id="UP000285768"/>
    </source>
</evidence>
<name>A0ABX5QCU2_9MICO</name>
<dbReference type="Proteomes" id="UP000285768">
    <property type="component" value="Chromosome"/>
</dbReference>
<dbReference type="EMBL" id="CP035037">
    <property type="protein sequence ID" value="QAB16874.1"/>
    <property type="molecule type" value="Genomic_DNA"/>
</dbReference>
<evidence type="ECO:0008006" key="4">
    <source>
        <dbReference type="Google" id="ProtNLM"/>
    </source>
</evidence>
<feature type="region of interest" description="Disordered" evidence="1">
    <location>
        <begin position="344"/>
        <end position="491"/>
    </location>
</feature>
<evidence type="ECO:0000256" key="1">
    <source>
        <dbReference type="SAM" id="MobiDB-lite"/>
    </source>
</evidence>
<organism evidence="2 3">
    <name type="scientific">Leucobacter muris</name>
    <dbReference type="NCBI Taxonomy" id="1935379"/>
    <lineage>
        <taxon>Bacteria</taxon>
        <taxon>Bacillati</taxon>
        <taxon>Actinomycetota</taxon>
        <taxon>Actinomycetes</taxon>
        <taxon>Micrococcales</taxon>
        <taxon>Microbacteriaceae</taxon>
        <taxon>Leucobacter</taxon>
    </lineage>
</organism>
<feature type="compositionally biased region" description="Basic and acidic residues" evidence="1">
    <location>
        <begin position="361"/>
        <end position="381"/>
    </location>
</feature>
<dbReference type="InterPro" id="IPR027417">
    <property type="entry name" value="P-loop_NTPase"/>
</dbReference>
<evidence type="ECO:0000313" key="2">
    <source>
        <dbReference type="EMBL" id="QAB16874.1"/>
    </source>
</evidence>
<keyword evidence="3" id="KW-1185">Reference proteome</keyword>
<feature type="compositionally biased region" description="Basic residues" evidence="1">
    <location>
        <begin position="412"/>
        <end position="429"/>
    </location>
</feature>
<feature type="compositionally biased region" description="Basic and acidic residues" evidence="1">
    <location>
        <begin position="430"/>
        <end position="442"/>
    </location>
</feature>
<dbReference type="SUPFAM" id="SSF52540">
    <property type="entry name" value="P-loop containing nucleoside triphosphate hydrolases"/>
    <property type="match status" value="1"/>
</dbReference>
<accession>A0ABX5QCU2</accession>
<dbReference type="Gene3D" id="3.40.50.300">
    <property type="entry name" value="P-loop containing nucleotide triphosphate hydrolases"/>
    <property type="match status" value="1"/>
</dbReference>
<sequence>MDSTAEPILVTGPHGSGKTYLLRSLSALLTGRDAPHVLVSGSSQDGLQRIEQMPPGALALFDDYELASYEVLQAMARHIADGGKVVATVTEAHIDTGYGERMRRLYELFPEVQPKLERTRSVRLEPFTDAQIARLVHRASSEPISSVTVEAIQQLSWGLPGAALTLLQLHRSGSLSSTPRPRITRTRTVDLHLAALHHPVRVAEAQLTSEQIAAAIVLSEIGPRSRSGIADVFGSSTQSRLFDSGFLLPHPRASELFGVPELYAAAVRNLTTADALGRLRRTTAMHLLSQEVLGIPLPDREAIFCARVLSRHDRSAVHDPLLEEHHARFLQRIIDDSHLLRRGRAGARPAAAPRHARARPVPRETRPAHDAAARRAHRTADAPRSAASARQLRPSADGPRGENRSAGAARPPLRRGRAAVRGGSRHRRGPGVDRRAARDPPVERYAPALGRHPRSAAHRPQPPASRDHAARRAAALAGGRVQRRALPGVRQ</sequence>
<reference evidence="2 3" key="1">
    <citation type="submission" date="2019-01" db="EMBL/GenBank/DDBJ databases">
        <title>Leucobacter muris sp. nov. isolated from the nose of a laboratory mouse.</title>
        <authorList>
            <person name="Benga L."/>
            <person name="Sproeer C."/>
            <person name="Schumann P."/>
            <person name="Verbarg S."/>
            <person name="Bunk B."/>
            <person name="Engelhardt E."/>
            <person name="Benten P.M."/>
            <person name="Sager M."/>
        </authorList>
    </citation>
    <scope>NUCLEOTIDE SEQUENCE [LARGE SCALE GENOMIC DNA]</scope>
    <source>
        <strain evidence="2 3">DSM 101948</strain>
    </source>
</reference>
<dbReference type="RefSeq" id="WP_128386185.1">
    <property type="nucleotide sequence ID" value="NZ_CP035037.1"/>
</dbReference>
<proteinExistence type="predicted"/>
<dbReference type="CDD" id="cd02019">
    <property type="entry name" value="NK"/>
    <property type="match status" value="1"/>
</dbReference>